<feature type="region of interest" description="Disordered" evidence="1">
    <location>
        <begin position="1"/>
        <end position="25"/>
    </location>
</feature>
<evidence type="ECO:0000313" key="3">
    <source>
        <dbReference type="Proteomes" id="UP000254848"/>
    </source>
</evidence>
<dbReference type="RefSeq" id="WP_115459628.1">
    <property type="nucleotide sequence ID" value="NZ_QRAP01000008.1"/>
</dbReference>
<dbReference type="AlphaFoldDB" id="A0A370QHR7"/>
<name>A0A370QHR7_9GAMM</name>
<reference evidence="2 3" key="1">
    <citation type="submission" date="2018-07" db="EMBL/GenBank/DDBJ databases">
        <title>Genomic Encyclopedia of Type Strains, Phase IV (KMG-IV): sequencing the most valuable type-strain genomes for metagenomic binning, comparative biology and taxonomic classification.</title>
        <authorList>
            <person name="Goeker M."/>
        </authorList>
    </citation>
    <scope>NUCLEOTIDE SEQUENCE [LARGE SCALE GENOMIC DNA]</scope>
    <source>
        <strain evidence="2 3">DSM 103736</strain>
    </source>
</reference>
<accession>A0A370QHR7</accession>
<feature type="compositionally biased region" description="Polar residues" evidence="1">
    <location>
        <begin position="1"/>
        <end position="10"/>
    </location>
</feature>
<sequence>MRKSESSSGTRAAGKKKKKTEKKNLYGSLLSSVRVRRQLTQLRQRDAQLAQTLFVTLCRPLVYAPCRGAMLLNRATTDDEIQYLSRDLSERLCHVDLRVLIWQEWRLLYLYNGRQVCLLSLSFYAGL</sequence>
<dbReference type="EMBL" id="QRAP01000008">
    <property type="protein sequence ID" value="RDK87869.1"/>
    <property type="molecule type" value="Genomic_DNA"/>
</dbReference>
<proteinExistence type="predicted"/>
<comment type="caution">
    <text evidence="2">The sequence shown here is derived from an EMBL/GenBank/DDBJ whole genome shotgun (WGS) entry which is preliminary data.</text>
</comment>
<protein>
    <submittedName>
        <fullName evidence="2">Uncharacterized protein</fullName>
    </submittedName>
</protein>
<evidence type="ECO:0000313" key="2">
    <source>
        <dbReference type="EMBL" id="RDK87869.1"/>
    </source>
</evidence>
<dbReference type="Proteomes" id="UP000254848">
    <property type="component" value="Unassembled WGS sequence"/>
</dbReference>
<organism evidence="2 3">
    <name type="scientific">Enterobacillus tribolii</name>
    <dbReference type="NCBI Taxonomy" id="1487935"/>
    <lineage>
        <taxon>Bacteria</taxon>
        <taxon>Pseudomonadati</taxon>
        <taxon>Pseudomonadota</taxon>
        <taxon>Gammaproteobacteria</taxon>
        <taxon>Enterobacterales</taxon>
        <taxon>Hafniaceae</taxon>
        <taxon>Enterobacillus</taxon>
    </lineage>
</organism>
<evidence type="ECO:0000256" key="1">
    <source>
        <dbReference type="SAM" id="MobiDB-lite"/>
    </source>
</evidence>
<gene>
    <name evidence="2" type="ORF">C8D90_108144</name>
</gene>
<dbReference type="OrthoDB" id="6637758at2"/>
<keyword evidence="3" id="KW-1185">Reference proteome</keyword>